<evidence type="ECO:0000313" key="2">
    <source>
        <dbReference type="Proteomes" id="UP000266177"/>
    </source>
</evidence>
<gene>
    <name evidence="1" type="ORF">DQX05_29540</name>
</gene>
<dbReference type="AlphaFoldDB" id="A0A3A3GDN0"/>
<reference evidence="1 2" key="1">
    <citation type="submission" date="2018-09" db="EMBL/GenBank/DDBJ databases">
        <title>Paenibacillus SK2017-BO5.</title>
        <authorList>
            <person name="Piskunova J.V."/>
            <person name="Dubiley S.A."/>
            <person name="Severinov K.V."/>
        </authorList>
    </citation>
    <scope>NUCLEOTIDE SEQUENCE [LARGE SCALE GENOMIC DNA]</scope>
    <source>
        <strain evidence="1 2">BO5</strain>
    </source>
</reference>
<protein>
    <submittedName>
        <fullName evidence="1">Uncharacterized protein</fullName>
    </submittedName>
</protein>
<dbReference type="EMBL" id="QYZD01000070">
    <property type="protein sequence ID" value="RJG15627.1"/>
    <property type="molecule type" value="Genomic_DNA"/>
</dbReference>
<comment type="caution">
    <text evidence="1">The sequence shown here is derived from an EMBL/GenBank/DDBJ whole genome shotgun (WGS) entry which is preliminary data.</text>
</comment>
<evidence type="ECO:0000313" key="1">
    <source>
        <dbReference type="EMBL" id="RJG15627.1"/>
    </source>
</evidence>
<organism evidence="1 2">
    <name type="scientific">Paenibacillus thiaminolyticus</name>
    <name type="common">Bacillus thiaminolyticus</name>
    <dbReference type="NCBI Taxonomy" id="49283"/>
    <lineage>
        <taxon>Bacteria</taxon>
        <taxon>Bacillati</taxon>
        <taxon>Bacillota</taxon>
        <taxon>Bacilli</taxon>
        <taxon>Bacillales</taxon>
        <taxon>Paenibacillaceae</taxon>
        <taxon>Paenibacillus</taxon>
    </lineage>
</organism>
<name>A0A3A3GDN0_PANTH</name>
<dbReference type="Proteomes" id="UP000266177">
    <property type="component" value="Unassembled WGS sequence"/>
</dbReference>
<sequence>MNIKLQEIEILEVLNQMTAIRGEVVPNINCPFCNKLLLYARTEITNIGARIVMTCGSNPDDCKAVEQEKVFYVYCDNNNLEY</sequence>
<accession>A0A3A3GDN0</accession>
<proteinExistence type="predicted"/>